<dbReference type="AlphaFoldDB" id="A0A5B0WFY6"/>
<comment type="caution">
    <text evidence="2">The sequence shown here is derived from an EMBL/GenBank/DDBJ whole genome shotgun (WGS) entry which is preliminary data.</text>
</comment>
<dbReference type="EMBL" id="VNIP01000001">
    <property type="protein sequence ID" value="KAA1185597.1"/>
    <property type="molecule type" value="Genomic_DNA"/>
</dbReference>
<sequence>MGILLLLRCFLARFFSKSLPTGPDRPGCNKVPERLLLNCGSGDEPLRQHSELPRHALPVSSDARL</sequence>
<evidence type="ECO:0000256" key="1">
    <source>
        <dbReference type="SAM" id="MobiDB-lite"/>
    </source>
</evidence>
<gene>
    <name evidence="2" type="ORF">FP026_00865</name>
</gene>
<proteinExistence type="predicted"/>
<dbReference type="Proteomes" id="UP000323608">
    <property type="component" value="Unassembled WGS sequence"/>
</dbReference>
<reference evidence="2 3" key="1">
    <citation type="submission" date="2019-07" db="EMBL/GenBank/DDBJ databases">
        <title>The Draft Genome Sequence of Rhizobium tropici SARCC-755 Associated with Superior Nodulation on Pigeonpea (Cajanus cajan (L.) Millsp.).</title>
        <authorList>
            <person name="Bopape F.L."/>
            <person name="Hassen A.I."/>
            <person name="Swanevelder Z.H."/>
            <person name="Gwata E.T."/>
        </authorList>
    </citation>
    <scope>NUCLEOTIDE SEQUENCE [LARGE SCALE GENOMIC DNA]</scope>
    <source>
        <strain evidence="2 3">SARCC-755</strain>
    </source>
</reference>
<evidence type="ECO:0000313" key="2">
    <source>
        <dbReference type="EMBL" id="KAA1185597.1"/>
    </source>
</evidence>
<evidence type="ECO:0000313" key="3">
    <source>
        <dbReference type="Proteomes" id="UP000323608"/>
    </source>
</evidence>
<name>A0A5B0WFY6_RHITR</name>
<organism evidence="2 3">
    <name type="scientific">Rhizobium tropici</name>
    <dbReference type="NCBI Taxonomy" id="398"/>
    <lineage>
        <taxon>Bacteria</taxon>
        <taxon>Pseudomonadati</taxon>
        <taxon>Pseudomonadota</taxon>
        <taxon>Alphaproteobacteria</taxon>
        <taxon>Hyphomicrobiales</taxon>
        <taxon>Rhizobiaceae</taxon>
        <taxon>Rhizobium/Agrobacterium group</taxon>
        <taxon>Rhizobium</taxon>
    </lineage>
</organism>
<dbReference type="OrthoDB" id="8400414at2"/>
<protein>
    <submittedName>
        <fullName evidence="2">Uncharacterized protein</fullName>
    </submittedName>
</protein>
<accession>A0A5B0WFY6</accession>
<feature type="region of interest" description="Disordered" evidence="1">
    <location>
        <begin position="46"/>
        <end position="65"/>
    </location>
</feature>